<feature type="transmembrane region" description="Helical" evidence="7">
    <location>
        <begin position="62"/>
        <end position="82"/>
    </location>
</feature>
<evidence type="ECO:0000256" key="4">
    <source>
        <dbReference type="ARBA" id="ARBA00022692"/>
    </source>
</evidence>
<reference evidence="8" key="1">
    <citation type="submission" date="2020-08" db="EMBL/GenBank/DDBJ databases">
        <title>Genome public.</title>
        <authorList>
            <person name="Liu C."/>
            <person name="Sun Q."/>
        </authorList>
    </citation>
    <scope>NUCLEOTIDE SEQUENCE</scope>
    <source>
        <strain evidence="8">BX5</strain>
    </source>
</reference>
<feature type="transmembrane region" description="Helical" evidence="7">
    <location>
        <begin position="191"/>
        <end position="214"/>
    </location>
</feature>
<organism evidence="8 9">
    <name type="scientific">Flintibacter faecis</name>
    <dbReference type="NCBI Taxonomy" id="2763047"/>
    <lineage>
        <taxon>Bacteria</taxon>
        <taxon>Bacillati</taxon>
        <taxon>Bacillota</taxon>
        <taxon>Clostridia</taxon>
        <taxon>Eubacteriales</taxon>
        <taxon>Flintibacter</taxon>
    </lineage>
</organism>
<dbReference type="InterPro" id="IPR048279">
    <property type="entry name" value="MdtK-like"/>
</dbReference>
<keyword evidence="2" id="KW-0813">Transport</keyword>
<dbReference type="AlphaFoldDB" id="A0A8J6IYN1"/>
<dbReference type="EMBL" id="JACOPN010000002">
    <property type="protein sequence ID" value="MBC5716498.1"/>
    <property type="molecule type" value="Genomic_DNA"/>
</dbReference>
<feature type="transmembrane region" description="Helical" evidence="7">
    <location>
        <begin position="390"/>
        <end position="411"/>
    </location>
</feature>
<comment type="caution">
    <text evidence="8">The sequence shown here is derived from an EMBL/GenBank/DDBJ whole genome shotgun (WGS) entry which is preliminary data.</text>
</comment>
<keyword evidence="5 7" id="KW-1133">Transmembrane helix</keyword>
<dbReference type="Pfam" id="PF01554">
    <property type="entry name" value="MatE"/>
    <property type="match status" value="2"/>
</dbReference>
<evidence type="ECO:0000256" key="2">
    <source>
        <dbReference type="ARBA" id="ARBA00022448"/>
    </source>
</evidence>
<dbReference type="RefSeq" id="WP_186877929.1">
    <property type="nucleotide sequence ID" value="NZ_JACOPN010000002.1"/>
</dbReference>
<evidence type="ECO:0000313" key="8">
    <source>
        <dbReference type="EMBL" id="MBC5716498.1"/>
    </source>
</evidence>
<evidence type="ECO:0000256" key="6">
    <source>
        <dbReference type="ARBA" id="ARBA00023136"/>
    </source>
</evidence>
<dbReference type="InterPro" id="IPR052031">
    <property type="entry name" value="Membrane_Transporter-Flippase"/>
</dbReference>
<keyword evidence="9" id="KW-1185">Reference proteome</keyword>
<dbReference type="PANTHER" id="PTHR43549">
    <property type="entry name" value="MULTIDRUG RESISTANCE PROTEIN YPNP-RELATED"/>
    <property type="match status" value="1"/>
</dbReference>
<dbReference type="PANTHER" id="PTHR43549:SF3">
    <property type="entry name" value="MULTIDRUG RESISTANCE PROTEIN YPNP-RELATED"/>
    <property type="match status" value="1"/>
</dbReference>
<feature type="transmembrane region" description="Helical" evidence="7">
    <location>
        <begin position="417"/>
        <end position="438"/>
    </location>
</feature>
<evidence type="ECO:0000256" key="5">
    <source>
        <dbReference type="ARBA" id="ARBA00022989"/>
    </source>
</evidence>
<evidence type="ECO:0000313" key="9">
    <source>
        <dbReference type="Proteomes" id="UP000602260"/>
    </source>
</evidence>
<accession>A0A8J6IYN1</accession>
<dbReference type="Proteomes" id="UP000602260">
    <property type="component" value="Unassembled WGS sequence"/>
</dbReference>
<keyword evidence="3" id="KW-1003">Cell membrane</keyword>
<dbReference type="GO" id="GO:0005886">
    <property type="term" value="C:plasma membrane"/>
    <property type="evidence" value="ECO:0007669"/>
    <property type="project" value="UniProtKB-SubCell"/>
</dbReference>
<name>A0A8J6IYN1_9FIRM</name>
<evidence type="ECO:0000256" key="1">
    <source>
        <dbReference type="ARBA" id="ARBA00004651"/>
    </source>
</evidence>
<gene>
    <name evidence="8" type="ORF">H8S55_04030</name>
</gene>
<protein>
    <submittedName>
        <fullName evidence="8">Polysaccharide biosynthesis C-terminal domain-containing protein</fullName>
    </submittedName>
</protein>
<dbReference type="InterPro" id="IPR002528">
    <property type="entry name" value="MATE_fam"/>
</dbReference>
<feature type="transmembrane region" description="Helical" evidence="7">
    <location>
        <begin position="318"/>
        <end position="340"/>
    </location>
</feature>
<evidence type="ECO:0000256" key="3">
    <source>
        <dbReference type="ARBA" id="ARBA00022475"/>
    </source>
</evidence>
<comment type="subcellular location">
    <subcellularLocation>
        <location evidence="1">Cell membrane</location>
        <topology evidence="1">Multi-pass membrane protein</topology>
    </subcellularLocation>
</comment>
<dbReference type="GO" id="GO:0015297">
    <property type="term" value="F:antiporter activity"/>
    <property type="evidence" value="ECO:0007669"/>
    <property type="project" value="InterPro"/>
</dbReference>
<sequence length="449" mass="48304">MSKELHLTSGPILPQLLQLCLPLLCANVLQQLYNIINSLVVTRYIGDSAFAALGVAESVMNLFIYVITGACMGASVLIAQFYGEQNLPRLRQQLYVSAVLIGGCTLAAVTIAQLFLPQLLSLIQTPKELMGDVALYLRVILVGMLFTFTYNYLAATLRAVGDTKSALYFLLLSLGYNLAAAWLLVAVLNMGILGTALATASAQLLSSGLCFVYIRKKRPFLAVHRADMRMDPVLIHRTSSYAAVAALQQSSLYLGKLMIQSAVNGISLASTAPISAFTAATRVENFTQAFGISGCESIAIFVAQNQGAGKLRRALSGFLRGGALVISTGLIFSALLHLFAPAFSAVFLEAGSGALALCSSYLRLMGWFYWLSFTGHTFVGWYRGTGRMNITFWGTTIQIIVRVAGTYLLVSRLGLDAVALATGLGWTVIVLFQLTVFARERRAAGTADN</sequence>
<dbReference type="GO" id="GO:0042910">
    <property type="term" value="F:xenobiotic transmembrane transporter activity"/>
    <property type="evidence" value="ECO:0007669"/>
    <property type="project" value="InterPro"/>
</dbReference>
<dbReference type="PIRSF" id="PIRSF006603">
    <property type="entry name" value="DinF"/>
    <property type="match status" value="1"/>
</dbReference>
<evidence type="ECO:0000256" key="7">
    <source>
        <dbReference type="SAM" id="Phobius"/>
    </source>
</evidence>
<keyword evidence="6 7" id="KW-0472">Membrane</keyword>
<keyword evidence="4 7" id="KW-0812">Transmembrane</keyword>
<feature type="transmembrane region" description="Helical" evidence="7">
    <location>
        <begin position="166"/>
        <end position="185"/>
    </location>
</feature>
<feature type="transmembrane region" description="Helical" evidence="7">
    <location>
        <begin position="135"/>
        <end position="154"/>
    </location>
</feature>
<proteinExistence type="predicted"/>
<feature type="transmembrane region" description="Helical" evidence="7">
    <location>
        <begin position="94"/>
        <end position="115"/>
    </location>
</feature>